<sequence length="77" mass="8438">MTMVPKMTHRQIAAQYIDSRRTLATPISTKHALQALKSAMPDCALSDQELVTLVAELAVEHGRSVDFDIRAEKGSGE</sequence>
<evidence type="ECO:0000313" key="1">
    <source>
        <dbReference type="EMBL" id="MCZ8548555.1"/>
    </source>
</evidence>
<proteinExistence type="predicted"/>
<name>A0ABT4R404_9HYPH</name>
<keyword evidence="2" id="KW-1185">Reference proteome</keyword>
<dbReference type="EMBL" id="JAPFQA010000030">
    <property type="protein sequence ID" value="MCZ8548555.1"/>
    <property type="molecule type" value="Genomic_DNA"/>
</dbReference>
<gene>
    <name evidence="1" type="ORF">OOJ09_30710</name>
</gene>
<organism evidence="1 2">
    <name type="scientific">Mesorhizobium qingshengii</name>
    <dbReference type="NCBI Taxonomy" id="1165689"/>
    <lineage>
        <taxon>Bacteria</taxon>
        <taxon>Pseudomonadati</taxon>
        <taxon>Pseudomonadota</taxon>
        <taxon>Alphaproteobacteria</taxon>
        <taxon>Hyphomicrobiales</taxon>
        <taxon>Phyllobacteriaceae</taxon>
        <taxon>Mesorhizobium</taxon>
    </lineage>
</organism>
<reference evidence="1" key="1">
    <citation type="submission" date="2022-11" db="EMBL/GenBank/DDBJ databases">
        <authorList>
            <person name="Coimbra C."/>
        </authorList>
    </citation>
    <scope>NUCLEOTIDE SEQUENCE</scope>
    <source>
        <strain evidence="1">Jales19</strain>
    </source>
</reference>
<comment type="caution">
    <text evidence="1">The sequence shown here is derived from an EMBL/GenBank/DDBJ whole genome shotgun (WGS) entry which is preliminary data.</text>
</comment>
<dbReference type="Proteomes" id="UP001152178">
    <property type="component" value="Unassembled WGS sequence"/>
</dbReference>
<dbReference type="RefSeq" id="WP_269908804.1">
    <property type="nucleotide sequence ID" value="NZ_JAPFQA010000030.1"/>
</dbReference>
<evidence type="ECO:0000313" key="2">
    <source>
        <dbReference type="Proteomes" id="UP001152178"/>
    </source>
</evidence>
<protein>
    <submittedName>
        <fullName evidence="1">Uncharacterized protein</fullName>
    </submittedName>
</protein>
<accession>A0ABT4R404</accession>